<gene>
    <name evidence="9" type="primary">blaOXA</name>
    <name evidence="9" type="ORF">E8M01_04500</name>
</gene>
<dbReference type="RefSeq" id="WP_136959019.1">
    <property type="nucleotide sequence ID" value="NZ_CP039690.1"/>
</dbReference>
<dbReference type="InterPro" id="IPR006311">
    <property type="entry name" value="TAT_signal"/>
</dbReference>
<evidence type="ECO:0000256" key="5">
    <source>
        <dbReference type="ARBA" id="ARBA00023251"/>
    </source>
</evidence>
<evidence type="ECO:0000313" key="9">
    <source>
        <dbReference type="EMBL" id="QCI63561.1"/>
    </source>
</evidence>
<dbReference type="SUPFAM" id="SSF56601">
    <property type="entry name" value="beta-lactamase/transpeptidase-like"/>
    <property type="match status" value="1"/>
</dbReference>
<dbReference type="Proteomes" id="UP000298781">
    <property type="component" value="Chromosome"/>
</dbReference>
<protein>
    <recommendedName>
        <fullName evidence="2 7">Beta-lactamase</fullName>
        <ecNumber evidence="2 7">3.5.2.6</ecNumber>
    </recommendedName>
</protein>
<keyword evidence="5 7" id="KW-0046">Antibiotic resistance</keyword>
<name>A0A4D7AV14_9HYPH</name>
<evidence type="ECO:0000256" key="4">
    <source>
        <dbReference type="ARBA" id="ARBA00022801"/>
    </source>
</evidence>
<reference evidence="9 10" key="1">
    <citation type="submission" date="2019-04" db="EMBL/GenBank/DDBJ databases">
        <title>Phreatobacter aquaticus sp. nov.</title>
        <authorList>
            <person name="Choi A."/>
        </authorList>
    </citation>
    <scope>NUCLEOTIDE SEQUENCE [LARGE SCALE GENOMIC DNA]</scope>
    <source>
        <strain evidence="9 10">KCTC 52518</strain>
    </source>
</reference>
<dbReference type="NCBIfam" id="NF012161">
    <property type="entry name" value="bla_class_D_main"/>
    <property type="match status" value="1"/>
</dbReference>
<keyword evidence="10" id="KW-1185">Reference proteome</keyword>
<dbReference type="GO" id="GO:0008800">
    <property type="term" value="F:beta-lactamase activity"/>
    <property type="evidence" value="ECO:0007669"/>
    <property type="project" value="UniProtKB-UniRule"/>
</dbReference>
<keyword evidence="3" id="KW-0732">Signal</keyword>
<sequence length="277" mass="30725">MVFRVEYKHWTRRSFLGAAGGCALGLGMAGSRAGTPRTVERDDLVAQFQSRGAVGTFALYDVSTDRLTLVNAARAMTRYVPASSFKIANSLIALETGVVADENEIIPYGGKPQPFKAWEKDMPMREAITASNVPVYQELARRIGLERYHFWLDRLGYGNRQTGTALETFWLDGPLEISAVEQARFAARVGQQNLPLSSRSQSIVRDILKLESKDGRTLYGKTGWRFSSNPQLGWWTGWVDQGGKVTAFSLNIDMPSPQDAAKRVVIGRAMLEQLGVF</sequence>
<evidence type="ECO:0000256" key="7">
    <source>
        <dbReference type="RuleBase" id="RU361140"/>
    </source>
</evidence>
<feature type="domain" description="Penicillin-binding protein transpeptidase" evidence="8">
    <location>
        <begin position="74"/>
        <end position="263"/>
    </location>
</feature>
<organism evidence="9 10">
    <name type="scientific">Phreatobacter stygius</name>
    <dbReference type="NCBI Taxonomy" id="1940610"/>
    <lineage>
        <taxon>Bacteria</taxon>
        <taxon>Pseudomonadati</taxon>
        <taxon>Pseudomonadota</taxon>
        <taxon>Alphaproteobacteria</taxon>
        <taxon>Hyphomicrobiales</taxon>
        <taxon>Phreatobacteraceae</taxon>
        <taxon>Phreatobacter</taxon>
    </lineage>
</organism>
<dbReference type="EMBL" id="CP039690">
    <property type="protein sequence ID" value="QCI63561.1"/>
    <property type="molecule type" value="Genomic_DNA"/>
</dbReference>
<comment type="similarity">
    <text evidence="1 7">Belongs to the class-D beta-lactamase family.</text>
</comment>
<dbReference type="InterPro" id="IPR002137">
    <property type="entry name" value="Beta-lactam_class-D_AS"/>
</dbReference>
<dbReference type="GO" id="GO:0046677">
    <property type="term" value="P:response to antibiotic"/>
    <property type="evidence" value="ECO:0007669"/>
    <property type="project" value="UniProtKB-UniRule"/>
</dbReference>
<dbReference type="EC" id="3.5.2.6" evidence="2 7"/>
<dbReference type="PROSITE" id="PS00337">
    <property type="entry name" value="BETA_LACTAMASE_D"/>
    <property type="match status" value="1"/>
</dbReference>
<feature type="modified residue" description="N6-carboxylysine" evidence="6">
    <location>
        <position position="86"/>
    </location>
</feature>
<dbReference type="InterPro" id="IPR001460">
    <property type="entry name" value="PCN-bd_Tpept"/>
</dbReference>
<proteinExistence type="inferred from homology"/>
<dbReference type="OrthoDB" id="9762883at2"/>
<dbReference type="InterPro" id="IPR012338">
    <property type="entry name" value="Beta-lactam/transpept-like"/>
</dbReference>
<keyword evidence="4 7" id="KW-0378">Hydrolase</keyword>
<dbReference type="AlphaFoldDB" id="A0A4D7AV14"/>
<comment type="catalytic activity">
    <reaction evidence="7">
        <text>a beta-lactam + H2O = a substituted beta-amino acid</text>
        <dbReference type="Rhea" id="RHEA:20401"/>
        <dbReference type="ChEBI" id="CHEBI:15377"/>
        <dbReference type="ChEBI" id="CHEBI:35627"/>
        <dbReference type="ChEBI" id="CHEBI:140347"/>
        <dbReference type="EC" id="3.5.2.6"/>
    </reaction>
</comment>
<dbReference type="GO" id="GO:0017001">
    <property type="term" value="P:antibiotic catabolic process"/>
    <property type="evidence" value="ECO:0007669"/>
    <property type="project" value="InterPro"/>
</dbReference>
<dbReference type="Gene3D" id="3.40.710.10">
    <property type="entry name" value="DD-peptidase/beta-lactamase superfamily"/>
    <property type="match status" value="1"/>
</dbReference>
<evidence type="ECO:0000256" key="3">
    <source>
        <dbReference type="ARBA" id="ARBA00022729"/>
    </source>
</evidence>
<evidence type="ECO:0000256" key="1">
    <source>
        <dbReference type="ARBA" id="ARBA00007898"/>
    </source>
</evidence>
<evidence type="ECO:0000313" key="10">
    <source>
        <dbReference type="Proteomes" id="UP000298781"/>
    </source>
</evidence>
<dbReference type="PROSITE" id="PS51318">
    <property type="entry name" value="TAT"/>
    <property type="match status" value="1"/>
</dbReference>
<accession>A0A4D7AV14</accession>
<evidence type="ECO:0000256" key="2">
    <source>
        <dbReference type="ARBA" id="ARBA00012865"/>
    </source>
</evidence>
<dbReference type="Pfam" id="PF00905">
    <property type="entry name" value="Transpeptidase"/>
    <property type="match status" value="1"/>
</dbReference>
<dbReference type="KEGG" id="pstg:E8M01_04500"/>
<evidence type="ECO:0000256" key="6">
    <source>
        <dbReference type="PIRSR" id="PIRSR602137-50"/>
    </source>
</evidence>
<evidence type="ECO:0000259" key="8">
    <source>
        <dbReference type="Pfam" id="PF00905"/>
    </source>
</evidence>
<feature type="active site" description="Acyl-ester intermediate" evidence="6">
    <location>
        <position position="83"/>
    </location>
</feature>
<dbReference type="GO" id="GO:0008658">
    <property type="term" value="F:penicillin binding"/>
    <property type="evidence" value="ECO:0007669"/>
    <property type="project" value="InterPro"/>
</dbReference>